<dbReference type="GO" id="GO:0006508">
    <property type="term" value="P:proteolysis"/>
    <property type="evidence" value="ECO:0007669"/>
    <property type="project" value="UniProtKB-KW"/>
</dbReference>
<dbReference type="Gene3D" id="3.40.50.200">
    <property type="entry name" value="Peptidase S8/S53 domain"/>
    <property type="match status" value="1"/>
</dbReference>
<organism evidence="5 6">
    <name type="scientific">Quillaja saponaria</name>
    <name type="common">Soap bark tree</name>
    <dbReference type="NCBI Taxonomy" id="32244"/>
    <lineage>
        <taxon>Eukaryota</taxon>
        <taxon>Viridiplantae</taxon>
        <taxon>Streptophyta</taxon>
        <taxon>Embryophyta</taxon>
        <taxon>Tracheophyta</taxon>
        <taxon>Spermatophyta</taxon>
        <taxon>Magnoliopsida</taxon>
        <taxon>eudicotyledons</taxon>
        <taxon>Gunneridae</taxon>
        <taxon>Pentapetalae</taxon>
        <taxon>rosids</taxon>
        <taxon>fabids</taxon>
        <taxon>Fabales</taxon>
        <taxon>Quillajaceae</taxon>
        <taxon>Quillaja</taxon>
    </lineage>
</organism>
<evidence type="ECO:0000313" key="5">
    <source>
        <dbReference type="EMBL" id="KAJ7952408.1"/>
    </source>
</evidence>
<keyword evidence="5" id="KW-0378">Hydrolase</keyword>
<dbReference type="AlphaFoldDB" id="A0AAD7PEB8"/>
<keyword evidence="5" id="KW-0645">Protease</keyword>
<protein>
    <submittedName>
        <fullName evidence="5">Subtilisin-like protease</fullName>
    </submittedName>
</protein>
<evidence type="ECO:0000256" key="1">
    <source>
        <dbReference type="ARBA" id="ARBA00004613"/>
    </source>
</evidence>
<evidence type="ECO:0000256" key="3">
    <source>
        <dbReference type="ARBA" id="ARBA00022729"/>
    </source>
</evidence>
<dbReference type="Gene3D" id="2.60.40.2310">
    <property type="match status" value="1"/>
</dbReference>
<evidence type="ECO:0000256" key="2">
    <source>
        <dbReference type="ARBA" id="ARBA00011073"/>
    </source>
</evidence>
<accession>A0AAD7PEB8</accession>
<dbReference type="Proteomes" id="UP001163823">
    <property type="component" value="Chromosome 10"/>
</dbReference>
<gene>
    <name evidence="5" type="ORF">O6P43_024260</name>
</gene>
<dbReference type="EMBL" id="JARAOO010000010">
    <property type="protein sequence ID" value="KAJ7952408.1"/>
    <property type="molecule type" value="Genomic_DNA"/>
</dbReference>
<comment type="similarity">
    <text evidence="2">Belongs to the peptidase S8 family.</text>
</comment>
<dbReference type="Pfam" id="PF17766">
    <property type="entry name" value="fn3_6"/>
    <property type="match status" value="1"/>
</dbReference>
<dbReference type="KEGG" id="qsa:O6P43_024260"/>
<dbReference type="InterPro" id="IPR036852">
    <property type="entry name" value="Peptidase_S8/S53_dom_sf"/>
</dbReference>
<dbReference type="InterPro" id="IPR041469">
    <property type="entry name" value="Subtilisin-like_FN3"/>
</dbReference>
<reference evidence="5" key="1">
    <citation type="journal article" date="2023" name="Science">
        <title>Elucidation of the pathway for biosynthesis of saponin adjuvants from the soapbark tree.</title>
        <authorList>
            <person name="Reed J."/>
            <person name="Orme A."/>
            <person name="El-Demerdash A."/>
            <person name="Owen C."/>
            <person name="Martin L.B.B."/>
            <person name="Misra R.C."/>
            <person name="Kikuchi S."/>
            <person name="Rejzek M."/>
            <person name="Martin A.C."/>
            <person name="Harkess A."/>
            <person name="Leebens-Mack J."/>
            <person name="Louveau T."/>
            <person name="Stephenson M.J."/>
            <person name="Osbourn A."/>
        </authorList>
    </citation>
    <scope>NUCLEOTIDE SEQUENCE</scope>
    <source>
        <strain evidence="5">S10</strain>
    </source>
</reference>
<keyword evidence="6" id="KW-1185">Reference proteome</keyword>
<keyword evidence="3" id="KW-0732">Signal</keyword>
<dbReference type="GO" id="GO:0004252">
    <property type="term" value="F:serine-type endopeptidase activity"/>
    <property type="evidence" value="ECO:0007669"/>
    <property type="project" value="InterPro"/>
</dbReference>
<feature type="domain" description="Subtilisin-like protease fibronectin type-III" evidence="4">
    <location>
        <begin position="72"/>
        <end position="160"/>
    </location>
</feature>
<comment type="caution">
    <text evidence="5">The sequence shown here is derived from an EMBL/GenBank/DDBJ whole genome shotgun (WGS) entry which is preliminary data.</text>
</comment>
<evidence type="ECO:0000313" key="6">
    <source>
        <dbReference type="Proteomes" id="UP001163823"/>
    </source>
</evidence>
<comment type="subcellular location">
    <subcellularLocation>
        <location evidence="1">Secreted</location>
    </subcellularLocation>
</comment>
<dbReference type="GO" id="GO:0005576">
    <property type="term" value="C:extracellular region"/>
    <property type="evidence" value="ECO:0007669"/>
    <property type="project" value="UniProtKB-SubCell"/>
</dbReference>
<dbReference type="PANTHER" id="PTHR10795">
    <property type="entry name" value="PROPROTEIN CONVERTASE SUBTILISIN/KEXIN"/>
    <property type="match status" value="1"/>
</dbReference>
<name>A0AAD7PEB8_QUISA</name>
<proteinExistence type="inferred from homology"/>
<sequence length="195" mass="21445">MTTADILNLQGKPIVDQTLLPADLFAIGAGHVNPSKANDPGLVYHTNTDDYIPYLCGLRYTDSQIGDYHTKEGSTAQTYRRTVTNVGQANSSYPVEIVPPEGVDVVVKPNELIFNSLKQEETYSVTFKQGSGVGSPSKPYSHGYLRWVSGKYSVKSSIAVTFPQRVESSPDQKTCSWYQSFMPTTTLQALITNLK</sequence>
<evidence type="ECO:0000259" key="4">
    <source>
        <dbReference type="Pfam" id="PF17766"/>
    </source>
</evidence>
<dbReference type="InterPro" id="IPR045051">
    <property type="entry name" value="SBT"/>
</dbReference>